<keyword evidence="1" id="KW-0175">Coiled coil</keyword>
<evidence type="ECO:0000313" key="3">
    <source>
        <dbReference type="EMBL" id="GJT74090.1"/>
    </source>
</evidence>
<name>A0ABQ5GEG1_9ASTR</name>
<feature type="compositionally biased region" description="Basic residues" evidence="2">
    <location>
        <begin position="1155"/>
        <end position="1169"/>
    </location>
</feature>
<reference evidence="3" key="1">
    <citation type="journal article" date="2022" name="Int. J. Mol. Sci.">
        <title>Draft Genome of Tanacetum Coccineum: Genomic Comparison of Closely Related Tanacetum-Family Plants.</title>
        <authorList>
            <person name="Yamashiro T."/>
            <person name="Shiraishi A."/>
            <person name="Nakayama K."/>
            <person name="Satake H."/>
        </authorList>
    </citation>
    <scope>NUCLEOTIDE SEQUENCE</scope>
</reference>
<evidence type="ECO:0000256" key="2">
    <source>
        <dbReference type="SAM" id="MobiDB-lite"/>
    </source>
</evidence>
<feature type="compositionally biased region" description="Basic and acidic residues" evidence="2">
    <location>
        <begin position="959"/>
        <end position="968"/>
    </location>
</feature>
<feature type="region of interest" description="Disordered" evidence="2">
    <location>
        <begin position="1129"/>
        <end position="1189"/>
    </location>
</feature>
<dbReference type="PANTHER" id="PTHR11439:SF495">
    <property type="entry name" value="REVERSE TRANSCRIPTASE, RNA-DEPENDENT DNA POLYMERASE-RELATED"/>
    <property type="match status" value="1"/>
</dbReference>
<evidence type="ECO:0000313" key="4">
    <source>
        <dbReference type="Proteomes" id="UP001151760"/>
    </source>
</evidence>
<feature type="compositionally biased region" description="Polar residues" evidence="2">
    <location>
        <begin position="819"/>
        <end position="839"/>
    </location>
</feature>
<accession>A0ABQ5GEG1</accession>
<feature type="compositionally biased region" description="Polar residues" evidence="2">
    <location>
        <begin position="440"/>
        <end position="460"/>
    </location>
</feature>
<feature type="compositionally biased region" description="Acidic residues" evidence="2">
    <location>
        <begin position="1176"/>
        <end position="1186"/>
    </location>
</feature>
<feature type="coiled-coil region" evidence="1">
    <location>
        <begin position="981"/>
        <end position="1015"/>
    </location>
</feature>
<dbReference type="EMBL" id="BQNB010018410">
    <property type="protein sequence ID" value="GJT74090.1"/>
    <property type="molecule type" value="Genomic_DNA"/>
</dbReference>
<dbReference type="Gene3D" id="3.30.420.10">
    <property type="entry name" value="Ribonuclease H-like superfamily/Ribonuclease H"/>
    <property type="match status" value="1"/>
</dbReference>
<feature type="compositionally biased region" description="Polar residues" evidence="2">
    <location>
        <begin position="783"/>
        <end position="801"/>
    </location>
</feature>
<feature type="compositionally biased region" description="Basic and acidic residues" evidence="2">
    <location>
        <begin position="1135"/>
        <end position="1154"/>
    </location>
</feature>
<dbReference type="InterPro" id="IPR012337">
    <property type="entry name" value="RNaseH-like_sf"/>
</dbReference>
<comment type="caution">
    <text evidence="3">The sequence shown here is derived from an EMBL/GenBank/DDBJ whole genome shotgun (WGS) entry which is preliminary data.</text>
</comment>
<feature type="region of interest" description="Disordered" evidence="2">
    <location>
        <begin position="774"/>
        <end position="863"/>
    </location>
</feature>
<keyword evidence="4" id="KW-1185">Reference proteome</keyword>
<feature type="compositionally biased region" description="Polar residues" evidence="2">
    <location>
        <begin position="928"/>
        <end position="940"/>
    </location>
</feature>
<dbReference type="InterPro" id="IPR036397">
    <property type="entry name" value="RNaseH_sf"/>
</dbReference>
<dbReference type="Proteomes" id="UP001151760">
    <property type="component" value="Unassembled WGS sequence"/>
</dbReference>
<sequence length="1365" mass="155351">MKNQGTSKVKGKNWNKMMERELGEGYSFIKKKCFVCGSLSHLIKDCDYYEKKMTREAEFKKQRVFNTGNRVAKPVWTNANRVNHANHFVPRPVQLNVVRQNVNPVRPNVNTGRVNVNSVRHNVNSVMTNVNTGRSKQPVPTCNSNSFSLGNWGTAIKTSAGYNWRNSRPNSNCDSGPTFIRTVNAKGSSTQEHGGQSKATVTGKGRIRVGNLEFDSVSFVKELGHFNLFSISQICDKQHKFWYSSLATKDKPWHPSELIRQIENQLNHSNAKTPQQNGVAKRMNRTLIEAARIMHADDHYSNVLFGESISTACYIFNRVYNLVTKKVEVNLHVKFLEEKPNVKGVGTLQSPNANASEEADEDEELIVVPTTIKHSAAKVGPRKSSTNSKEEKFLIELQNLQTQEKEAFYTGISEDTPEILAFRRDLDQLAQKHLREVTTDKATSTNSVNSGSELANTQPADQDDSDMPELTIFNKPQKGIFDEASYDEEDMLKKFDLASVKTAITPMETKMALTKDEEAAEVDVHLYRSMIVAASCCGQVLWIQNQMLDYGFNFMNSKIHIDNESTICIVKNPVYHSKIKHIEIRHHFIRDSYEKKLIRVEKIHTDFNVADLLTKAFDGPRFKSGRPMLILLIITKNHNRSTTMAFVPKHNQVGFLKKPEGSAGFEQIVDFLKGTHIRYALEHNPTIYVLVIKQFWQTVTVITLDNGEQELKATIDTHEYTISESSVRNKLKLADENGITEFTNAEIFEGMANLGGFTRVNRPLLANMIARHDENQGEPQEELVSSQPLPNASVPSTSQPITEPHPDQELETETELTLPCSSSDFVHTPPTQVETSSPEPTEHTFEQPSTEHQPLSPRQELKAQQSRIFHPMCQRQDLLPVERPPSYGYPLCHQRSKSVDKGKRYKRRKEFKGKDFEDISTGFEEVNTSGLGFSTDSGPVSSDRGQREGKAPMIVEETQAPKRTKEQIQQEEASFVEAIRLQNLEEEETAKQVHLDALLAKRLAEEEELSDAKLEANAKLAKSVIAKDMSEEDFAKRMVDLVNQRKKYFAEEKAKAKRSKPMTQSQLRIYMSNYLKNQGTWKLSQLKKLKFEEIKEEFNKLVNQVDSFVPMSLKATKVELKRFGEELQTKTTKRQKIDDKDAQSTEEKEKEPVKKMGKRRKQIARKGLHTAKDEAEKDEASEEDDSSLGTNVPINLVPVAVKSPSIASYKIIKQGKKGVYQIVRENGTDKVYMSLGAMLKEISREDLTELYRIVMKRYGTEGPTDDYERVFWENLKTMFDAPLSTDLVWSLPGQQKILSWRYYETCRVHCLNLDSADIYMLAERKYPLSANVCQTMLKMKLLDGKMNEDCYKLLKMMEKQAGVRK</sequence>
<dbReference type="CDD" id="cd09272">
    <property type="entry name" value="RNase_HI_RT_Ty1"/>
    <property type="match status" value="1"/>
</dbReference>
<proteinExistence type="predicted"/>
<evidence type="ECO:0000256" key="1">
    <source>
        <dbReference type="SAM" id="Coils"/>
    </source>
</evidence>
<organism evidence="3 4">
    <name type="scientific">Tanacetum coccineum</name>
    <dbReference type="NCBI Taxonomy" id="301880"/>
    <lineage>
        <taxon>Eukaryota</taxon>
        <taxon>Viridiplantae</taxon>
        <taxon>Streptophyta</taxon>
        <taxon>Embryophyta</taxon>
        <taxon>Tracheophyta</taxon>
        <taxon>Spermatophyta</taxon>
        <taxon>Magnoliopsida</taxon>
        <taxon>eudicotyledons</taxon>
        <taxon>Gunneridae</taxon>
        <taxon>Pentapetalae</taxon>
        <taxon>asterids</taxon>
        <taxon>campanulids</taxon>
        <taxon>Asterales</taxon>
        <taxon>Asteraceae</taxon>
        <taxon>Asteroideae</taxon>
        <taxon>Anthemideae</taxon>
        <taxon>Anthemidinae</taxon>
        <taxon>Tanacetum</taxon>
    </lineage>
</organism>
<dbReference type="PANTHER" id="PTHR11439">
    <property type="entry name" value="GAG-POL-RELATED RETROTRANSPOSON"/>
    <property type="match status" value="1"/>
</dbReference>
<reference evidence="3" key="2">
    <citation type="submission" date="2022-01" db="EMBL/GenBank/DDBJ databases">
        <authorList>
            <person name="Yamashiro T."/>
            <person name="Shiraishi A."/>
            <person name="Satake H."/>
            <person name="Nakayama K."/>
        </authorList>
    </citation>
    <scope>NUCLEOTIDE SEQUENCE</scope>
</reference>
<feature type="region of interest" description="Disordered" evidence="2">
    <location>
        <begin position="928"/>
        <end position="969"/>
    </location>
</feature>
<gene>
    <name evidence="3" type="ORF">Tco_1040815</name>
</gene>
<dbReference type="SUPFAM" id="SSF53098">
    <property type="entry name" value="Ribonuclease H-like"/>
    <property type="match status" value="1"/>
</dbReference>
<feature type="region of interest" description="Disordered" evidence="2">
    <location>
        <begin position="437"/>
        <end position="468"/>
    </location>
</feature>
<protein>
    <submittedName>
        <fullName evidence="3">Ribonuclease H-like domain-containing protein</fullName>
    </submittedName>
</protein>